<keyword evidence="3" id="KW-0479">Metal-binding</keyword>
<dbReference type="GO" id="GO:0046872">
    <property type="term" value="F:metal ion binding"/>
    <property type="evidence" value="ECO:0007669"/>
    <property type="project" value="UniProtKB-KW"/>
</dbReference>
<evidence type="ECO:0000259" key="6">
    <source>
        <dbReference type="Pfam" id="PF00149"/>
    </source>
</evidence>
<reference evidence="7 8" key="1">
    <citation type="journal article" date="2016" name="Nat. Commun.">
        <title>Thousands of microbial genomes shed light on interconnected biogeochemical processes in an aquifer system.</title>
        <authorList>
            <person name="Anantharaman K."/>
            <person name="Brown C.T."/>
            <person name="Hug L.A."/>
            <person name="Sharon I."/>
            <person name="Castelle C.J."/>
            <person name="Probst A.J."/>
            <person name="Thomas B.C."/>
            <person name="Singh A."/>
            <person name="Wilkins M.J."/>
            <person name="Karaoz U."/>
            <person name="Brodie E.L."/>
            <person name="Williams K.H."/>
            <person name="Hubbard S.S."/>
            <person name="Banfield J.F."/>
        </authorList>
    </citation>
    <scope>NUCLEOTIDE SEQUENCE [LARGE SCALE GENOMIC DNA]</scope>
</reference>
<dbReference type="PANTHER" id="PTHR34990">
    <property type="entry name" value="UDP-2,3-DIACYLGLUCOSAMINE HYDROLASE-RELATED"/>
    <property type="match status" value="1"/>
</dbReference>
<evidence type="ECO:0000256" key="4">
    <source>
        <dbReference type="ARBA" id="ARBA00023136"/>
    </source>
</evidence>
<keyword evidence="2" id="KW-0997">Cell inner membrane</keyword>
<evidence type="ECO:0000256" key="1">
    <source>
        <dbReference type="ARBA" id="ARBA00022475"/>
    </source>
</evidence>
<dbReference type="InterPro" id="IPR029052">
    <property type="entry name" value="Metallo-depent_PP-like"/>
</dbReference>
<keyword evidence="1" id="KW-1003">Cell membrane</keyword>
<accession>A0A1F7RL78</accession>
<evidence type="ECO:0000313" key="8">
    <source>
        <dbReference type="Proteomes" id="UP000179266"/>
    </source>
</evidence>
<dbReference type="GO" id="GO:0008758">
    <property type="term" value="F:UDP-2,3-diacylglucosamine hydrolase activity"/>
    <property type="evidence" value="ECO:0007669"/>
    <property type="project" value="TreeGrafter"/>
</dbReference>
<dbReference type="Proteomes" id="UP000179266">
    <property type="component" value="Unassembled WGS sequence"/>
</dbReference>
<dbReference type="GO" id="GO:0009245">
    <property type="term" value="P:lipid A biosynthetic process"/>
    <property type="evidence" value="ECO:0007669"/>
    <property type="project" value="TreeGrafter"/>
</dbReference>
<comment type="caution">
    <text evidence="7">The sequence shown here is derived from an EMBL/GenBank/DDBJ whole genome shotgun (WGS) entry which is preliminary data.</text>
</comment>
<proteinExistence type="predicted"/>
<dbReference type="PANTHER" id="PTHR34990:SF2">
    <property type="entry name" value="BLL8164 PROTEIN"/>
    <property type="match status" value="1"/>
</dbReference>
<feature type="domain" description="Calcineurin-like phosphoesterase" evidence="6">
    <location>
        <begin position="9"/>
        <end position="209"/>
    </location>
</feature>
<dbReference type="InterPro" id="IPR043461">
    <property type="entry name" value="LpxH-like"/>
</dbReference>
<dbReference type="Gene3D" id="3.60.21.10">
    <property type="match status" value="1"/>
</dbReference>
<dbReference type="SUPFAM" id="SSF56300">
    <property type="entry name" value="Metallo-dependent phosphatases"/>
    <property type="match status" value="1"/>
</dbReference>
<dbReference type="GO" id="GO:0016020">
    <property type="term" value="C:membrane"/>
    <property type="evidence" value="ECO:0007669"/>
    <property type="project" value="GOC"/>
</dbReference>
<sequence length="273" mass="31719">MNKKRTHHKTIVISDVHIGTTNSKSNELVRFLKHNSCDKLILNGDIFDGWRLRKSGKWKKKHTSLLKIFLKLIQKSKTHVVYVRGNHDDFLDVIIPLTFGNLSIKKDYIHVSNGKKYYVCHGDVFDAVTSNLRWLAQLGDLGYTLLLWINKIYNNWRLKRGLPYYSLSQAIKYKVKVAVSRISDFEKELVALTRSRKCEGVICGHIHHPSIQYFDDILYLNSGDWVESLSALVEDMYGNWKIIYYEDITEDKDQPETVTEEIVDEISEIVPVS</sequence>
<keyword evidence="5" id="KW-0464">Manganese</keyword>
<name>A0A1F7RL78_9BACT</name>
<dbReference type="InterPro" id="IPR004843">
    <property type="entry name" value="Calcineurin-like_PHP"/>
</dbReference>
<dbReference type="EMBL" id="MGDD01000329">
    <property type="protein sequence ID" value="OGL42326.1"/>
    <property type="molecule type" value="Genomic_DNA"/>
</dbReference>
<evidence type="ECO:0000256" key="5">
    <source>
        <dbReference type="ARBA" id="ARBA00023211"/>
    </source>
</evidence>
<organism evidence="7 8">
    <name type="scientific">Candidatus Schekmanbacteria bacterium RBG_13_48_7</name>
    <dbReference type="NCBI Taxonomy" id="1817878"/>
    <lineage>
        <taxon>Bacteria</taxon>
        <taxon>Candidatus Schekmaniibacteriota</taxon>
    </lineage>
</organism>
<gene>
    <name evidence="7" type="ORF">A2161_13135</name>
</gene>
<evidence type="ECO:0000256" key="2">
    <source>
        <dbReference type="ARBA" id="ARBA00022519"/>
    </source>
</evidence>
<protein>
    <submittedName>
        <fullName evidence="7">UDP-2,3-diacylglucosamine hydrolase</fullName>
    </submittedName>
</protein>
<keyword evidence="7" id="KW-0378">Hydrolase</keyword>
<dbReference type="CDD" id="cd07398">
    <property type="entry name" value="MPP_YbbF-LpxH"/>
    <property type="match status" value="1"/>
</dbReference>
<dbReference type="Pfam" id="PF00149">
    <property type="entry name" value="Metallophos"/>
    <property type="match status" value="1"/>
</dbReference>
<keyword evidence="4" id="KW-0472">Membrane</keyword>
<evidence type="ECO:0000256" key="3">
    <source>
        <dbReference type="ARBA" id="ARBA00022723"/>
    </source>
</evidence>
<evidence type="ECO:0000313" key="7">
    <source>
        <dbReference type="EMBL" id="OGL42326.1"/>
    </source>
</evidence>
<dbReference type="AlphaFoldDB" id="A0A1F7RL78"/>